<evidence type="ECO:0000256" key="1">
    <source>
        <dbReference type="SAM" id="MobiDB-lite"/>
    </source>
</evidence>
<dbReference type="NCBIfam" id="TIGR02777">
    <property type="entry name" value="LigD_PE_dom"/>
    <property type="match status" value="1"/>
</dbReference>
<protein>
    <submittedName>
        <fullName evidence="3">ATP-dependent DNA ligase</fullName>
    </submittedName>
</protein>
<evidence type="ECO:0000313" key="3">
    <source>
        <dbReference type="EMBL" id="BCJ36559.1"/>
    </source>
</evidence>
<dbReference type="GO" id="GO:0016874">
    <property type="term" value="F:ligase activity"/>
    <property type="evidence" value="ECO:0007669"/>
    <property type="project" value="UniProtKB-KW"/>
</dbReference>
<dbReference type="AlphaFoldDB" id="A0A7R7HYS1"/>
<feature type="region of interest" description="Disordered" evidence="1">
    <location>
        <begin position="1"/>
        <end position="44"/>
    </location>
</feature>
<dbReference type="InterPro" id="IPR014144">
    <property type="entry name" value="LigD_PE_domain"/>
</dbReference>
<feature type="domain" description="DNA ligase D 3'-phosphoesterase" evidence="2">
    <location>
        <begin position="49"/>
        <end position="147"/>
    </location>
</feature>
<dbReference type="Gene3D" id="3.30.470.30">
    <property type="entry name" value="DNA ligase/mRNA capping enzyme"/>
    <property type="match status" value="2"/>
</dbReference>
<dbReference type="Proteomes" id="UP000611640">
    <property type="component" value="Chromosome"/>
</dbReference>
<reference evidence="3 4" key="1">
    <citation type="submission" date="2020-08" db="EMBL/GenBank/DDBJ databases">
        <title>Whole genome shotgun sequence of Actinocatenispora thailandica NBRC 105041.</title>
        <authorList>
            <person name="Komaki H."/>
            <person name="Tamura T."/>
        </authorList>
    </citation>
    <scope>NUCLEOTIDE SEQUENCE [LARGE SCALE GENOMIC DNA]</scope>
    <source>
        <strain evidence="3 4">NBRC 105041</strain>
    </source>
</reference>
<evidence type="ECO:0000313" key="4">
    <source>
        <dbReference type="Proteomes" id="UP000611640"/>
    </source>
</evidence>
<dbReference type="PANTHER" id="PTHR39465:SF1">
    <property type="entry name" value="DNA LIGASE D 3'-PHOSPHOESTERASE DOMAIN-CONTAINING PROTEIN"/>
    <property type="match status" value="1"/>
</dbReference>
<dbReference type="KEGG" id="atl:Athai_40620"/>
<sequence length="338" mass="37899">MARRRDAGGVAGADQPMREYRRRRDPARTPEPMPAATPAPGRGDTFVVQQHDARSLHWDLRLERDGVLVSWAVPRGLPAEPGVDRLAVHTEDHPLEYATFEGTIPAGEYGGGAMTIWDSGRYRTEEWRADKVTVRLAGGRVRGRYTLFVTEGRNWLLRRLDPPQDPDRAPMPRTVEPMQPVRQANPPRDRDRYRYEFDWGGERAIAFVSGGRIRLRAADGASIRAPAGLPRAARRLGSRAVVLDGELVTLAADPVFVGFDLLYDDGVDLTDWPQQQRWERLDALPWWGGSCQLAPRFDDPAAVRATARDRGLPGILAKRRDARYRTGTTSAAWKRIPA</sequence>
<name>A0A7R7HYS1_9ACTN</name>
<dbReference type="Gene3D" id="3.30.1490.70">
    <property type="match status" value="2"/>
</dbReference>
<organism evidence="3 4">
    <name type="scientific">Actinocatenispora thailandica</name>
    <dbReference type="NCBI Taxonomy" id="227318"/>
    <lineage>
        <taxon>Bacteria</taxon>
        <taxon>Bacillati</taxon>
        <taxon>Actinomycetota</taxon>
        <taxon>Actinomycetes</taxon>
        <taxon>Micromonosporales</taxon>
        <taxon>Micromonosporaceae</taxon>
        <taxon>Actinocatenispora</taxon>
    </lineage>
</organism>
<dbReference type="EMBL" id="AP023355">
    <property type="protein sequence ID" value="BCJ36559.1"/>
    <property type="molecule type" value="Genomic_DNA"/>
</dbReference>
<dbReference type="SUPFAM" id="SSF56091">
    <property type="entry name" value="DNA ligase/mRNA capping enzyme, catalytic domain"/>
    <property type="match status" value="1"/>
</dbReference>
<dbReference type="PANTHER" id="PTHR39465">
    <property type="entry name" value="DNA LIGASE D, 3'-PHOSPHOESTERASE DOMAIN"/>
    <property type="match status" value="1"/>
</dbReference>
<keyword evidence="3" id="KW-0436">Ligase</keyword>
<dbReference type="Pfam" id="PF13298">
    <property type="entry name" value="LigD_N"/>
    <property type="match status" value="1"/>
</dbReference>
<feature type="compositionally biased region" description="Basic and acidic residues" evidence="1">
    <location>
        <begin position="160"/>
        <end position="170"/>
    </location>
</feature>
<keyword evidence="4" id="KW-1185">Reference proteome</keyword>
<feature type="region of interest" description="Disordered" evidence="1">
    <location>
        <begin position="160"/>
        <end position="187"/>
    </location>
</feature>
<gene>
    <name evidence="3" type="primary">lig_2</name>
    <name evidence="3" type="ORF">Athai_40620</name>
</gene>
<accession>A0A7R7HYS1</accession>
<proteinExistence type="predicted"/>
<evidence type="ECO:0000259" key="2">
    <source>
        <dbReference type="Pfam" id="PF13298"/>
    </source>
</evidence>